<gene>
    <name evidence="1" type="ORF">BCV72DRAFT_102210</name>
</gene>
<dbReference type="EMBL" id="KV921899">
    <property type="protein sequence ID" value="ORE07718.1"/>
    <property type="molecule type" value="Genomic_DNA"/>
</dbReference>
<name>A0A1X0R724_RHIZD</name>
<dbReference type="VEuPathDB" id="FungiDB:BCV72DRAFT_102210"/>
<evidence type="ECO:0000313" key="1">
    <source>
        <dbReference type="EMBL" id="ORE07718.1"/>
    </source>
</evidence>
<dbReference type="OrthoDB" id="2272123at2759"/>
<proteinExistence type="predicted"/>
<dbReference type="AlphaFoldDB" id="A0A1X0R724"/>
<accession>A0A1X0R724</accession>
<organism evidence="1">
    <name type="scientific">Rhizopus microsporus var. microsporus</name>
    <dbReference type="NCBI Taxonomy" id="86635"/>
    <lineage>
        <taxon>Eukaryota</taxon>
        <taxon>Fungi</taxon>
        <taxon>Fungi incertae sedis</taxon>
        <taxon>Mucoromycota</taxon>
        <taxon>Mucoromycotina</taxon>
        <taxon>Mucoromycetes</taxon>
        <taxon>Mucorales</taxon>
        <taxon>Mucorineae</taxon>
        <taxon>Rhizopodaceae</taxon>
        <taxon>Rhizopus</taxon>
    </lineage>
</organism>
<protein>
    <submittedName>
        <fullName evidence="1">Uncharacterized protein</fullName>
    </submittedName>
</protein>
<reference evidence="1" key="1">
    <citation type="journal article" date="2016" name="Proc. Natl. Acad. Sci. U.S.A.">
        <title>Lipid metabolic changes in an early divergent fungus govern the establishment of a mutualistic symbiosis with endobacteria.</title>
        <authorList>
            <person name="Lastovetsky O.A."/>
            <person name="Gaspar M.L."/>
            <person name="Mondo S.J."/>
            <person name="LaButti K.M."/>
            <person name="Sandor L."/>
            <person name="Grigoriev I.V."/>
            <person name="Henry S.A."/>
            <person name="Pawlowska T.E."/>
        </authorList>
    </citation>
    <scope>NUCLEOTIDE SEQUENCE [LARGE SCALE GENOMIC DNA]</scope>
    <source>
        <strain evidence="1">ATCC 52814</strain>
    </source>
</reference>
<dbReference type="Proteomes" id="UP000242414">
    <property type="component" value="Unassembled WGS sequence"/>
</dbReference>
<sequence>MEMNYCLYCEKRLADDNMAFCSVSCQSNEASKDDPFPVTTTTTNTIHDSYFSYHRRPTLAYKAYRPYPLVQSLSSASSVSSSLSDVSSIYSCSCDDKGTQFRVTRTTS</sequence>